<protein>
    <recommendedName>
        <fullName evidence="6">Receptor ligand binding region domain-containing protein</fullName>
    </recommendedName>
</protein>
<reference evidence="7" key="1">
    <citation type="submission" date="2018-05" db="EMBL/GenBank/DDBJ databases">
        <authorList>
            <person name="Lanie J.A."/>
            <person name="Ng W.-L."/>
            <person name="Kazmierczak K.M."/>
            <person name="Andrzejewski T.M."/>
            <person name="Davidsen T.M."/>
            <person name="Wayne K.J."/>
            <person name="Tettelin H."/>
            <person name="Glass J.I."/>
            <person name="Rusch D."/>
            <person name="Podicherti R."/>
            <person name="Tsui H.-C.T."/>
            <person name="Winkler M.E."/>
        </authorList>
    </citation>
    <scope>NUCLEOTIDE SEQUENCE</scope>
</reference>
<dbReference type="GO" id="GO:0016020">
    <property type="term" value="C:membrane"/>
    <property type="evidence" value="ECO:0007669"/>
    <property type="project" value="UniProtKB-SubCell"/>
</dbReference>
<keyword evidence="3 5" id="KW-1133">Transmembrane helix</keyword>
<organism evidence="7">
    <name type="scientific">marine metagenome</name>
    <dbReference type="NCBI Taxonomy" id="408172"/>
    <lineage>
        <taxon>unclassified sequences</taxon>
        <taxon>metagenomes</taxon>
        <taxon>ecological metagenomes</taxon>
    </lineage>
</organism>
<dbReference type="InterPro" id="IPR051010">
    <property type="entry name" value="BCAA_transport"/>
</dbReference>
<dbReference type="InterPro" id="IPR001828">
    <property type="entry name" value="ANF_lig-bd_rcpt"/>
</dbReference>
<dbReference type="EMBL" id="UINC01025149">
    <property type="protein sequence ID" value="SVB00204.1"/>
    <property type="molecule type" value="Genomic_DNA"/>
</dbReference>
<evidence type="ECO:0000256" key="5">
    <source>
        <dbReference type="SAM" id="Phobius"/>
    </source>
</evidence>
<comment type="subcellular location">
    <subcellularLocation>
        <location evidence="1">Membrane</location>
    </subcellularLocation>
</comment>
<feature type="transmembrane region" description="Helical" evidence="5">
    <location>
        <begin position="15"/>
        <end position="33"/>
    </location>
</feature>
<dbReference type="InterPro" id="IPR028082">
    <property type="entry name" value="Peripla_BP_I"/>
</dbReference>
<dbReference type="SUPFAM" id="SSF53822">
    <property type="entry name" value="Periplasmic binding protein-like I"/>
    <property type="match status" value="1"/>
</dbReference>
<evidence type="ECO:0000256" key="2">
    <source>
        <dbReference type="ARBA" id="ARBA00022692"/>
    </source>
</evidence>
<keyword evidence="2 5" id="KW-0812">Transmembrane</keyword>
<feature type="domain" description="Receptor ligand binding region" evidence="6">
    <location>
        <begin position="61"/>
        <end position="422"/>
    </location>
</feature>
<dbReference type="AlphaFoldDB" id="A0A382AFR9"/>
<dbReference type="PANTHER" id="PTHR30483:SF6">
    <property type="entry name" value="PERIPLASMIC BINDING PROTEIN OF ABC TRANSPORTER FOR NATURAL AMINO ACIDS"/>
    <property type="match status" value="1"/>
</dbReference>
<evidence type="ECO:0000256" key="3">
    <source>
        <dbReference type="ARBA" id="ARBA00022989"/>
    </source>
</evidence>
<proteinExistence type="predicted"/>
<evidence type="ECO:0000259" key="6">
    <source>
        <dbReference type="Pfam" id="PF01094"/>
    </source>
</evidence>
<evidence type="ECO:0000256" key="1">
    <source>
        <dbReference type="ARBA" id="ARBA00004370"/>
    </source>
</evidence>
<evidence type="ECO:0000256" key="4">
    <source>
        <dbReference type="ARBA" id="ARBA00023136"/>
    </source>
</evidence>
<keyword evidence="4 5" id="KW-0472">Membrane</keyword>
<name>A0A382AFR9_9ZZZZ</name>
<gene>
    <name evidence="7" type="ORF">METZ01_LOCUS153058</name>
</gene>
<dbReference type="PANTHER" id="PTHR30483">
    <property type="entry name" value="LEUCINE-SPECIFIC-BINDING PROTEIN"/>
    <property type="match status" value="1"/>
</dbReference>
<accession>A0A382AFR9</accession>
<dbReference type="Gene3D" id="3.40.50.2300">
    <property type="match status" value="2"/>
</dbReference>
<sequence length="450" mass="49851">MLRFLNKIQIMKNKIFLSFLRNIFLIIGIPFYLQAEVIIGSLNAESGAGSGIAGIIIESQRVAVDHINSDTIGIQGEGLLKIERADTACDPIQSINTVNTFINRYNPDIILGPTCSSTTLEIAKNITIPKNILLISSSASSPEISSLDDNNLVFRTISSDTQQAYALAQYLMSRQEKEVVLLYGNDQYNETLAQIFLQEYTNAGGTVKVKTQLTEKTVIDWKFINDFVDSGLVYEQPVLLMFLHGNERTVSLLEQFIGIVEERLKALTKNKIFSHHYGTDSMLTSNIRNLLYSYTSSGLHKEFTVIAQAFSQSSSEFQSYANILLNAGVDPNSPYAAFSFDTTMLAALALQHYSYNINESISLADSLFNIANPPGVIVGPGSWETARSLILRGVDINYNGVMGPMDFDNKGDVARLYSLNQVSDENTWIVETLDPVNPAFNFITPQIVID</sequence>
<evidence type="ECO:0000313" key="7">
    <source>
        <dbReference type="EMBL" id="SVB00204.1"/>
    </source>
</evidence>
<dbReference type="Pfam" id="PF01094">
    <property type="entry name" value="ANF_receptor"/>
    <property type="match status" value="1"/>
</dbReference>